<keyword evidence="3" id="KW-1185">Reference proteome</keyword>
<dbReference type="Proteomes" id="UP000217790">
    <property type="component" value="Unassembled WGS sequence"/>
</dbReference>
<name>A0A2H3CE58_ARMGA</name>
<proteinExistence type="predicted"/>
<dbReference type="InParanoid" id="A0A2H3CE58"/>
<dbReference type="AlphaFoldDB" id="A0A2H3CE58"/>
<evidence type="ECO:0000256" key="1">
    <source>
        <dbReference type="SAM" id="Phobius"/>
    </source>
</evidence>
<feature type="transmembrane region" description="Helical" evidence="1">
    <location>
        <begin position="20"/>
        <end position="39"/>
    </location>
</feature>
<evidence type="ECO:0000313" key="2">
    <source>
        <dbReference type="EMBL" id="PBK80130.1"/>
    </source>
</evidence>
<keyword evidence="1" id="KW-0812">Transmembrane</keyword>
<keyword evidence="1" id="KW-1133">Transmembrane helix</keyword>
<organism evidence="2 3">
    <name type="scientific">Armillaria gallica</name>
    <name type="common">Bulbous honey fungus</name>
    <name type="synonym">Armillaria bulbosa</name>
    <dbReference type="NCBI Taxonomy" id="47427"/>
    <lineage>
        <taxon>Eukaryota</taxon>
        <taxon>Fungi</taxon>
        <taxon>Dikarya</taxon>
        <taxon>Basidiomycota</taxon>
        <taxon>Agaricomycotina</taxon>
        <taxon>Agaricomycetes</taxon>
        <taxon>Agaricomycetidae</taxon>
        <taxon>Agaricales</taxon>
        <taxon>Marasmiineae</taxon>
        <taxon>Physalacriaceae</taxon>
        <taxon>Armillaria</taxon>
    </lineage>
</organism>
<keyword evidence="1" id="KW-0472">Membrane</keyword>
<protein>
    <submittedName>
        <fullName evidence="2">Uncharacterized protein</fullName>
    </submittedName>
</protein>
<sequence length="115" mass="12813">MAALHTAAIISLTLHPGNVALLIISSLCCLTSSLFIFHWRRVQPLFLQAKTKKIATVPKGNLSTVELKNISYVTETSSEAWRQTCGDQSRETRVLGTCITLIMYDSLCSFKLIPW</sequence>
<reference evidence="3" key="1">
    <citation type="journal article" date="2017" name="Nat. Ecol. Evol.">
        <title>Genome expansion and lineage-specific genetic innovations in the forest pathogenic fungi Armillaria.</title>
        <authorList>
            <person name="Sipos G."/>
            <person name="Prasanna A.N."/>
            <person name="Walter M.C."/>
            <person name="O'Connor E."/>
            <person name="Balint B."/>
            <person name="Krizsan K."/>
            <person name="Kiss B."/>
            <person name="Hess J."/>
            <person name="Varga T."/>
            <person name="Slot J."/>
            <person name="Riley R."/>
            <person name="Boka B."/>
            <person name="Rigling D."/>
            <person name="Barry K."/>
            <person name="Lee J."/>
            <person name="Mihaltcheva S."/>
            <person name="LaButti K."/>
            <person name="Lipzen A."/>
            <person name="Waldron R."/>
            <person name="Moloney N.M."/>
            <person name="Sperisen C."/>
            <person name="Kredics L."/>
            <person name="Vagvoelgyi C."/>
            <person name="Patrignani A."/>
            <person name="Fitzpatrick D."/>
            <person name="Nagy I."/>
            <person name="Doyle S."/>
            <person name="Anderson J.B."/>
            <person name="Grigoriev I.V."/>
            <person name="Gueldener U."/>
            <person name="Muensterkoetter M."/>
            <person name="Nagy L.G."/>
        </authorList>
    </citation>
    <scope>NUCLEOTIDE SEQUENCE [LARGE SCALE GENOMIC DNA]</scope>
    <source>
        <strain evidence="3">Ar21-2</strain>
    </source>
</reference>
<evidence type="ECO:0000313" key="3">
    <source>
        <dbReference type="Proteomes" id="UP000217790"/>
    </source>
</evidence>
<dbReference type="EMBL" id="KZ293752">
    <property type="protein sequence ID" value="PBK80130.1"/>
    <property type="molecule type" value="Genomic_DNA"/>
</dbReference>
<gene>
    <name evidence="2" type="ORF">ARMGADRAFT_87241</name>
</gene>
<accession>A0A2H3CE58</accession>